<feature type="compositionally biased region" description="Basic and acidic residues" evidence="1">
    <location>
        <begin position="93"/>
        <end position="110"/>
    </location>
</feature>
<sequence>MNTKSWKTPARALVAALLAGGALMGASSAFAQSAPFALRADSAPQYGEAHMVPVDVQLSIGWHDNRYWDGHRYWEHDEWMHHHPHDPGPPGWHGDHHDDRHDMRYDDHRPPPPPPSARY</sequence>
<gene>
    <name evidence="3" type="ORF">EYW47_36895</name>
</gene>
<accession>A0A4R5LZ24</accession>
<proteinExistence type="predicted"/>
<name>A0A4R5LZ24_9BURK</name>
<evidence type="ECO:0000313" key="4">
    <source>
        <dbReference type="Proteomes" id="UP000295722"/>
    </source>
</evidence>
<dbReference type="Proteomes" id="UP000295722">
    <property type="component" value="Unassembled WGS sequence"/>
</dbReference>
<feature type="region of interest" description="Disordered" evidence="1">
    <location>
        <begin position="79"/>
        <end position="119"/>
    </location>
</feature>
<organism evidence="3 4">
    <name type="scientific">Paraburkholderia silviterrae</name>
    <dbReference type="NCBI Taxonomy" id="2528715"/>
    <lineage>
        <taxon>Bacteria</taxon>
        <taxon>Pseudomonadati</taxon>
        <taxon>Pseudomonadota</taxon>
        <taxon>Betaproteobacteria</taxon>
        <taxon>Burkholderiales</taxon>
        <taxon>Burkholderiaceae</taxon>
        <taxon>Paraburkholderia</taxon>
    </lineage>
</organism>
<feature type="signal peptide" evidence="2">
    <location>
        <begin position="1"/>
        <end position="31"/>
    </location>
</feature>
<dbReference type="AlphaFoldDB" id="A0A4R5LZ24"/>
<feature type="chain" id="PRO_5020909337" description="PXPV repeat-containing protein" evidence="2">
    <location>
        <begin position="32"/>
        <end position="119"/>
    </location>
</feature>
<evidence type="ECO:0000313" key="3">
    <source>
        <dbReference type="EMBL" id="TDG17671.1"/>
    </source>
</evidence>
<dbReference type="EMBL" id="SMRP01000040">
    <property type="protein sequence ID" value="TDG17671.1"/>
    <property type="molecule type" value="Genomic_DNA"/>
</dbReference>
<reference evidence="3 4" key="1">
    <citation type="submission" date="2019-03" db="EMBL/GenBank/DDBJ databases">
        <title>Paraburkholderia sp. 4M-K11, isolated from subtropical forest soil.</title>
        <authorList>
            <person name="Gao Z.-H."/>
            <person name="Qiu L.-H."/>
        </authorList>
    </citation>
    <scope>NUCLEOTIDE SEQUENCE [LARGE SCALE GENOMIC DNA]</scope>
    <source>
        <strain evidence="3 4">4M-K11</strain>
    </source>
</reference>
<comment type="caution">
    <text evidence="3">The sequence shown here is derived from an EMBL/GenBank/DDBJ whole genome shotgun (WGS) entry which is preliminary data.</text>
</comment>
<evidence type="ECO:0000256" key="2">
    <source>
        <dbReference type="SAM" id="SignalP"/>
    </source>
</evidence>
<keyword evidence="2" id="KW-0732">Signal</keyword>
<evidence type="ECO:0000256" key="1">
    <source>
        <dbReference type="SAM" id="MobiDB-lite"/>
    </source>
</evidence>
<protein>
    <recommendedName>
        <fullName evidence="5">PXPV repeat-containing protein</fullName>
    </recommendedName>
</protein>
<evidence type="ECO:0008006" key="5">
    <source>
        <dbReference type="Google" id="ProtNLM"/>
    </source>
</evidence>
<dbReference type="OrthoDB" id="9035771at2"/>
<keyword evidence="4" id="KW-1185">Reference proteome</keyword>
<dbReference type="RefSeq" id="WP_133199738.1">
    <property type="nucleotide sequence ID" value="NZ_JBHUCW010000012.1"/>
</dbReference>